<protein>
    <submittedName>
        <fullName evidence="1">Uncharacterized protein</fullName>
    </submittedName>
</protein>
<dbReference type="EMBL" id="AXSB02000037">
    <property type="protein sequence ID" value="ETH29634.1"/>
    <property type="molecule type" value="Genomic_DNA"/>
</dbReference>
<dbReference type="Proteomes" id="UP000018679">
    <property type="component" value="Unassembled WGS sequence"/>
</dbReference>
<reference evidence="1 2" key="1">
    <citation type="journal article" date="2013" name="Genome Announc.">
        <title>Genome Sequences of 28 Bordetella pertussis U.S. Outbreak Strains Dating from 2010 to 2012.</title>
        <authorList>
            <person name="Harvill E.T."/>
            <person name="Goodfield L.L."/>
            <person name="Ivanov Y."/>
            <person name="Meyer J.A."/>
            <person name="Newth C."/>
            <person name="Cassiday P."/>
            <person name="Tondella M.L."/>
            <person name="Liao P."/>
            <person name="Zimmerman J."/>
            <person name="Meert K."/>
            <person name="Wessel D."/>
            <person name="Berger J."/>
            <person name="Dean J.M."/>
            <person name="Holubkov R."/>
            <person name="Burr J."/>
            <person name="Liu T."/>
            <person name="Brinkac L."/>
            <person name="Kim M."/>
            <person name="Losada L."/>
        </authorList>
    </citation>
    <scope>NUCLEOTIDE SEQUENCE [LARGE SCALE GENOMIC DNA]</scope>
    <source>
        <strain evidence="1 2">CHLA-26</strain>
    </source>
</reference>
<proteinExistence type="predicted"/>
<organism evidence="1 2">
    <name type="scientific">Bordetella pertussis CHLA-26</name>
    <dbReference type="NCBI Taxonomy" id="1331284"/>
    <lineage>
        <taxon>Bacteria</taxon>
        <taxon>Pseudomonadati</taxon>
        <taxon>Pseudomonadota</taxon>
        <taxon>Betaproteobacteria</taxon>
        <taxon>Burkholderiales</taxon>
        <taxon>Alcaligenaceae</taxon>
        <taxon>Bordetella</taxon>
    </lineage>
</organism>
<evidence type="ECO:0000313" key="1">
    <source>
        <dbReference type="EMBL" id="ETH29634.1"/>
    </source>
</evidence>
<comment type="caution">
    <text evidence="1">The sequence shown here is derived from an EMBL/GenBank/DDBJ whole genome shotgun (WGS) entry which is preliminary data.</text>
</comment>
<evidence type="ECO:0000313" key="2">
    <source>
        <dbReference type="Proteomes" id="UP000018679"/>
    </source>
</evidence>
<name>A0AAI9IZ97_BORPT</name>
<dbReference type="AlphaFoldDB" id="A0AAI9IZ97"/>
<sequence length="42" mass="4345">MIAPVSVATAALKPEKQTLYYVAGMPWASIGGGDWAGLRLPG</sequence>
<gene>
    <name evidence="1" type="ORF">L566_0726</name>
</gene>
<accession>A0AAI9IZ97</accession>